<organism evidence="3 4">
    <name type="scientific">Zhongshania marina</name>
    <dbReference type="NCBI Taxonomy" id="2304603"/>
    <lineage>
        <taxon>Bacteria</taxon>
        <taxon>Pseudomonadati</taxon>
        <taxon>Pseudomonadota</taxon>
        <taxon>Gammaproteobacteria</taxon>
        <taxon>Cellvibrionales</taxon>
        <taxon>Spongiibacteraceae</taxon>
        <taxon>Zhongshania</taxon>
    </lineage>
</organism>
<feature type="chain" id="PRO_5045738243" description="Pentapeptide MXKDX repeat protein" evidence="2">
    <location>
        <begin position="24"/>
        <end position="97"/>
    </location>
</feature>
<keyword evidence="2" id="KW-0732">Signal</keyword>
<feature type="region of interest" description="Disordered" evidence="1">
    <location>
        <begin position="66"/>
        <end position="97"/>
    </location>
</feature>
<feature type="compositionally biased region" description="Basic and acidic residues" evidence="1">
    <location>
        <begin position="76"/>
        <end position="87"/>
    </location>
</feature>
<accession>A0ABX9W971</accession>
<evidence type="ECO:0000256" key="2">
    <source>
        <dbReference type="SAM" id="SignalP"/>
    </source>
</evidence>
<sequence>MRSKFLTLSIAISTLAFTLSAQAHDPKEHMNNAEKPDCAAMENMDHGKMDVNDPVMQAMMKQCMGDMEGMSGSEAPKGDKPEQHENESSTEQAGHNH</sequence>
<evidence type="ECO:0008006" key="5">
    <source>
        <dbReference type="Google" id="ProtNLM"/>
    </source>
</evidence>
<protein>
    <recommendedName>
        <fullName evidence="5">Pentapeptide MXKDX repeat protein</fullName>
    </recommendedName>
</protein>
<keyword evidence="4" id="KW-1185">Reference proteome</keyword>
<dbReference type="Proteomes" id="UP000274695">
    <property type="component" value="Unassembled WGS sequence"/>
</dbReference>
<reference evidence="3 4" key="1">
    <citation type="submission" date="2018-10" db="EMBL/GenBank/DDBJ databases">
        <title>Draft genome sequence of Zhongshania sp. DSW25-10.</title>
        <authorList>
            <person name="Oh J."/>
        </authorList>
    </citation>
    <scope>NUCLEOTIDE SEQUENCE [LARGE SCALE GENOMIC DNA]</scope>
    <source>
        <strain evidence="3 4">DSW25-10</strain>
    </source>
</reference>
<gene>
    <name evidence="3" type="ORF">D0911_00185</name>
</gene>
<comment type="caution">
    <text evidence="3">The sequence shown here is derived from an EMBL/GenBank/DDBJ whole genome shotgun (WGS) entry which is preliminary data.</text>
</comment>
<evidence type="ECO:0000256" key="1">
    <source>
        <dbReference type="SAM" id="MobiDB-lite"/>
    </source>
</evidence>
<feature type="signal peptide" evidence="2">
    <location>
        <begin position="1"/>
        <end position="23"/>
    </location>
</feature>
<evidence type="ECO:0000313" key="3">
    <source>
        <dbReference type="EMBL" id="RNL67497.1"/>
    </source>
</evidence>
<evidence type="ECO:0000313" key="4">
    <source>
        <dbReference type="Proteomes" id="UP000274695"/>
    </source>
</evidence>
<name>A0ABX9W971_9GAMM</name>
<dbReference type="EMBL" id="RHGB01000001">
    <property type="protein sequence ID" value="RNL67497.1"/>
    <property type="molecule type" value="Genomic_DNA"/>
</dbReference>
<proteinExistence type="predicted"/>